<proteinExistence type="predicted"/>
<accession>D7FVM6</accession>
<gene>
    <name evidence="1" type="ORF">Esi_0295_0044</name>
</gene>
<dbReference type="Proteomes" id="UP000002630">
    <property type="component" value="Unassembled WGS sequence"/>
</dbReference>
<dbReference type="AlphaFoldDB" id="D7FVM6"/>
<evidence type="ECO:0000313" key="2">
    <source>
        <dbReference type="Proteomes" id="UP000002630"/>
    </source>
</evidence>
<protein>
    <submittedName>
        <fullName evidence="1">Uncharacterized protein</fullName>
    </submittedName>
</protein>
<reference evidence="1 2" key="1">
    <citation type="journal article" date="2010" name="Nature">
        <title>The Ectocarpus genome and the independent evolution of multicellularity in brown algae.</title>
        <authorList>
            <person name="Cock J.M."/>
            <person name="Sterck L."/>
            <person name="Rouze P."/>
            <person name="Scornet D."/>
            <person name="Allen A.E."/>
            <person name="Amoutzias G."/>
            <person name="Anthouard V."/>
            <person name="Artiguenave F."/>
            <person name="Aury J.M."/>
            <person name="Badger J.H."/>
            <person name="Beszteri B."/>
            <person name="Billiau K."/>
            <person name="Bonnet E."/>
            <person name="Bothwell J.H."/>
            <person name="Bowler C."/>
            <person name="Boyen C."/>
            <person name="Brownlee C."/>
            <person name="Carrano C.J."/>
            <person name="Charrier B."/>
            <person name="Cho G.Y."/>
            <person name="Coelho S.M."/>
            <person name="Collen J."/>
            <person name="Corre E."/>
            <person name="Da Silva C."/>
            <person name="Delage L."/>
            <person name="Delaroque N."/>
            <person name="Dittami S.M."/>
            <person name="Doulbeau S."/>
            <person name="Elias M."/>
            <person name="Farnham G."/>
            <person name="Gachon C.M."/>
            <person name="Gschloessl B."/>
            <person name="Heesch S."/>
            <person name="Jabbari K."/>
            <person name="Jubin C."/>
            <person name="Kawai H."/>
            <person name="Kimura K."/>
            <person name="Kloareg B."/>
            <person name="Kupper F.C."/>
            <person name="Lang D."/>
            <person name="Le Bail A."/>
            <person name="Leblanc C."/>
            <person name="Lerouge P."/>
            <person name="Lohr M."/>
            <person name="Lopez P.J."/>
            <person name="Martens C."/>
            <person name="Maumus F."/>
            <person name="Michel G."/>
            <person name="Miranda-Saavedra D."/>
            <person name="Morales J."/>
            <person name="Moreau H."/>
            <person name="Motomura T."/>
            <person name="Nagasato C."/>
            <person name="Napoli C.A."/>
            <person name="Nelson D.R."/>
            <person name="Nyvall-Collen P."/>
            <person name="Peters A.F."/>
            <person name="Pommier C."/>
            <person name="Potin P."/>
            <person name="Poulain J."/>
            <person name="Quesneville H."/>
            <person name="Read B."/>
            <person name="Rensing S.A."/>
            <person name="Ritter A."/>
            <person name="Rousvoal S."/>
            <person name="Samanta M."/>
            <person name="Samson G."/>
            <person name="Schroeder D.C."/>
            <person name="Segurens B."/>
            <person name="Strittmatter M."/>
            <person name="Tonon T."/>
            <person name="Tregear J.W."/>
            <person name="Valentin K."/>
            <person name="von Dassow P."/>
            <person name="Yamagishi T."/>
            <person name="Van de Peer Y."/>
            <person name="Wincker P."/>
        </authorList>
    </citation>
    <scope>NUCLEOTIDE SEQUENCE [LARGE SCALE GENOMIC DNA]</scope>
    <source>
        <strain evidence="2">Ec32 / CCAP1310/4</strain>
    </source>
</reference>
<organism evidence="1 2">
    <name type="scientific">Ectocarpus siliculosus</name>
    <name type="common">Brown alga</name>
    <name type="synonym">Conferva siliculosa</name>
    <dbReference type="NCBI Taxonomy" id="2880"/>
    <lineage>
        <taxon>Eukaryota</taxon>
        <taxon>Sar</taxon>
        <taxon>Stramenopiles</taxon>
        <taxon>Ochrophyta</taxon>
        <taxon>PX clade</taxon>
        <taxon>Phaeophyceae</taxon>
        <taxon>Ectocarpales</taxon>
        <taxon>Ectocarpaceae</taxon>
        <taxon>Ectocarpus</taxon>
    </lineage>
</organism>
<dbReference type="OrthoDB" id="10378910at2759"/>
<keyword evidence="2" id="KW-1185">Reference proteome</keyword>
<dbReference type="InParanoid" id="D7FVM6"/>
<dbReference type="EMBL" id="FN649760">
    <property type="protein sequence ID" value="CBJ31947.1"/>
    <property type="molecule type" value="Genomic_DNA"/>
</dbReference>
<sequence>MPRSCRTCSCTIPTVVDSPTFHPGASLVCLAVLLLWIGGAYAFSAAAAAGPAAATTEFFQHTLVESTDQLDKLQQPRHHGNECSGPVPPPHLFRIPAPGGDVCLVVDEKKNYYAMRDCFPPFGVPVSQTGVVDSQVDAIGDSLFGTRFNLKDGTVRGPWCPGGGTAGPLLLRLARHRRHRLFNQCIGVARSINRLTHHLFSISKQRRARGSWATYFRPPSSPNANERTTTTLEVLTVTEQPDGSLTVALPRCPSVLAPGGGGDSAAKGGFVAAVAARGTVQEGVNPTEVDFEPSPKQNASYASTLAAKCDLEGYDY</sequence>
<name>D7FVM6_ECTSI</name>
<evidence type="ECO:0000313" key="1">
    <source>
        <dbReference type="EMBL" id="CBJ31947.1"/>
    </source>
</evidence>